<reference evidence="2" key="1">
    <citation type="journal article" date="2019" name="Mol. Biol. Evol.">
        <title>Blast fungal genomes show frequent chromosomal changes, gene gains and losses, and effector gene turnover.</title>
        <authorList>
            <person name="Gomez Luciano L.B."/>
            <person name="Jason Tsai I."/>
            <person name="Chuma I."/>
            <person name="Tosa Y."/>
            <person name="Chen Y.H."/>
            <person name="Li J.Y."/>
            <person name="Li M.Y."/>
            <person name="Jade Lu M.Y."/>
            <person name="Nakayashiki H."/>
            <person name="Li W.H."/>
        </authorList>
    </citation>
    <scope>NUCLEOTIDE SEQUENCE</scope>
    <source>
        <strain evidence="2">NI907</strain>
    </source>
</reference>
<protein>
    <submittedName>
        <fullName evidence="2">Uncharacterized protein</fullName>
    </submittedName>
</protein>
<name>A0A6P8ARQ0_PYRGI</name>
<dbReference type="Proteomes" id="UP000515153">
    <property type="component" value="Unplaced"/>
</dbReference>
<proteinExistence type="predicted"/>
<gene>
    <name evidence="2" type="ORF">PgNI_09661</name>
</gene>
<dbReference type="KEGG" id="pgri:PgNI_09661"/>
<sequence length="71" mass="8243">MKLSDSPCRSADFFKKLCWSWQCVMARTCTKLQWELANVESCQRNWLANDKTRIPRRGRCGSLEDSGSLDK</sequence>
<keyword evidence="1" id="KW-1185">Reference proteome</keyword>
<evidence type="ECO:0000313" key="1">
    <source>
        <dbReference type="Proteomes" id="UP000515153"/>
    </source>
</evidence>
<reference evidence="2" key="3">
    <citation type="submission" date="2025-08" db="UniProtKB">
        <authorList>
            <consortium name="RefSeq"/>
        </authorList>
    </citation>
    <scope>IDENTIFICATION</scope>
    <source>
        <strain evidence="2">NI907</strain>
    </source>
</reference>
<dbReference type="RefSeq" id="XP_030977570.1">
    <property type="nucleotide sequence ID" value="XM_031129643.1"/>
</dbReference>
<reference evidence="2" key="2">
    <citation type="submission" date="2019-10" db="EMBL/GenBank/DDBJ databases">
        <authorList>
            <consortium name="NCBI Genome Project"/>
        </authorList>
    </citation>
    <scope>NUCLEOTIDE SEQUENCE</scope>
    <source>
        <strain evidence="2">NI907</strain>
    </source>
</reference>
<dbReference type="GeneID" id="41964551"/>
<accession>A0A6P8ARQ0</accession>
<organism evidence="1 2">
    <name type="scientific">Pyricularia grisea</name>
    <name type="common">Crabgrass-specific blast fungus</name>
    <name type="synonym">Magnaporthe grisea</name>
    <dbReference type="NCBI Taxonomy" id="148305"/>
    <lineage>
        <taxon>Eukaryota</taxon>
        <taxon>Fungi</taxon>
        <taxon>Dikarya</taxon>
        <taxon>Ascomycota</taxon>
        <taxon>Pezizomycotina</taxon>
        <taxon>Sordariomycetes</taxon>
        <taxon>Sordariomycetidae</taxon>
        <taxon>Magnaporthales</taxon>
        <taxon>Pyriculariaceae</taxon>
        <taxon>Pyricularia</taxon>
    </lineage>
</organism>
<dbReference type="AlphaFoldDB" id="A0A6P8ARQ0"/>
<evidence type="ECO:0000313" key="2">
    <source>
        <dbReference type="RefSeq" id="XP_030977570.1"/>
    </source>
</evidence>